<sequence length="46" mass="5222">MDQQLNYVIVIILVSLLFGFLLTDDVVLFHVLNVYANFLHVVASSQ</sequence>
<feature type="transmembrane region" description="Helical" evidence="1">
    <location>
        <begin position="7"/>
        <end position="32"/>
    </location>
</feature>
<dbReference type="EMBL" id="UZAL01042940">
    <property type="protein sequence ID" value="VDP80641.1"/>
    <property type="molecule type" value="Genomic_DNA"/>
</dbReference>
<gene>
    <name evidence="2" type="ORF">SMTD_LOCUS19753</name>
</gene>
<keyword evidence="1" id="KW-1133">Transmembrane helix</keyword>
<keyword evidence="1" id="KW-0812">Transmembrane</keyword>
<evidence type="ECO:0000256" key="1">
    <source>
        <dbReference type="SAM" id="Phobius"/>
    </source>
</evidence>
<proteinExistence type="predicted"/>
<dbReference type="Proteomes" id="UP000269396">
    <property type="component" value="Unassembled WGS sequence"/>
</dbReference>
<keyword evidence="1" id="KW-0472">Membrane</keyword>
<evidence type="ECO:0000313" key="3">
    <source>
        <dbReference type="Proteomes" id="UP000269396"/>
    </source>
</evidence>
<organism evidence="2 3">
    <name type="scientific">Schistosoma mattheei</name>
    <dbReference type="NCBI Taxonomy" id="31246"/>
    <lineage>
        <taxon>Eukaryota</taxon>
        <taxon>Metazoa</taxon>
        <taxon>Spiralia</taxon>
        <taxon>Lophotrochozoa</taxon>
        <taxon>Platyhelminthes</taxon>
        <taxon>Trematoda</taxon>
        <taxon>Digenea</taxon>
        <taxon>Strigeidida</taxon>
        <taxon>Schistosomatoidea</taxon>
        <taxon>Schistosomatidae</taxon>
        <taxon>Schistosoma</taxon>
    </lineage>
</organism>
<accession>A0A3P8GD76</accession>
<protein>
    <submittedName>
        <fullName evidence="2">Uncharacterized protein</fullName>
    </submittedName>
</protein>
<evidence type="ECO:0000313" key="2">
    <source>
        <dbReference type="EMBL" id="VDP80641.1"/>
    </source>
</evidence>
<dbReference type="AlphaFoldDB" id="A0A3P8GD76"/>
<reference evidence="2 3" key="1">
    <citation type="submission" date="2018-11" db="EMBL/GenBank/DDBJ databases">
        <authorList>
            <consortium name="Pathogen Informatics"/>
        </authorList>
    </citation>
    <scope>NUCLEOTIDE SEQUENCE [LARGE SCALE GENOMIC DNA]</scope>
    <source>
        <strain>Denwood</strain>
        <strain evidence="3">Zambia</strain>
    </source>
</reference>
<name>A0A3P8GD76_9TREM</name>
<keyword evidence="3" id="KW-1185">Reference proteome</keyword>